<dbReference type="eggNOG" id="COG0709">
    <property type="taxonomic scope" value="Bacteria"/>
</dbReference>
<evidence type="ECO:0000256" key="4">
    <source>
        <dbReference type="ARBA" id="ARBA00022741"/>
    </source>
</evidence>
<evidence type="ECO:0000256" key="6">
    <source>
        <dbReference type="ARBA" id="ARBA00022840"/>
    </source>
</evidence>
<name>D0KXL8_HALNC</name>
<dbReference type="HOGENOM" id="CLU_032859_0_1_6"/>
<keyword evidence="3 9" id="KW-0479">Metal-binding</keyword>
<evidence type="ECO:0000259" key="10">
    <source>
        <dbReference type="Pfam" id="PF00586"/>
    </source>
</evidence>
<evidence type="ECO:0000256" key="9">
    <source>
        <dbReference type="HAMAP-Rule" id="MF_00625"/>
    </source>
</evidence>
<feature type="site" description="Important for catalytic activity" evidence="9">
    <location>
        <position position="23"/>
    </location>
</feature>
<dbReference type="SUPFAM" id="SSF55326">
    <property type="entry name" value="PurM N-terminal domain-like"/>
    <property type="match status" value="1"/>
</dbReference>
<dbReference type="NCBIfam" id="TIGR00476">
    <property type="entry name" value="selD"/>
    <property type="match status" value="1"/>
</dbReference>
<dbReference type="GO" id="GO:0004756">
    <property type="term" value="F:selenide, water dikinase activity"/>
    <property type="evidence" value="ECO:0007669"/>
    <property type="project" value="UniProtKB-UniRule"/>
</dbReference>
<keyword evidence="13" id="KW-1185">Reference proteome</keyword>
<keyword evidence="6 9" id="KW-0067">ATP-binding</keyword>
<comment type="similarity">
    <text evidence="1 9">Belongs to the selenophosphate synthase 1 family. Class I subfamily.</text>
</comment>
<keyword evidence="4 9" id="KW-0547">Nucleotide-binding</keyword>
<evidence type="ECO:0000313" key="12">
    <source>
        <dbReference type="EMBL" id="ACX97206.1"/>
    </source>
</evidence>
<organism evidence="12 13">
    <name type="scientific">Halothiobacillus neapolitanus (strain ATCC 23641 / DSM 15147 / CIP 104769 / NCIMB 8539 / c2)</name>
    <name type="common">Thiobacillus neapolitanus</name>
    <dbReference type="NCBI Taxonomy" id="555778"/>
    <lineage>
        <taxon>Bacteria</taxon>
        <taxon>Pseudomonadati</taxon>
        <taxon>Pseudomonadota</taxon>
        <taxon>Gammaproteobacteria</taxon>
        <taxon>Chromatiales</taxon>
        <taxon>Halothiobacillaceae</taxon>
        <taxon>Halothiobacillus</taxon>
    </lineage>
</organism>
<dbReference type="CDD" id="cd02195">
    <property type="entry name" value="SelD"/>
    <property type="match status" value="1"/>
</dbReference>
<dbReference type="Proteomes" id="UP000009102">
    <property type="component" value="Chromosome"/>
</dbReference>
<dbReference type="GO" id="GO:0000287">
    <property type="term" value="F:magnesium ion binding"/>
    <property type="evidence" value="ECO:0007669"/>
    <property type="project" value="UniProtKB-UniRule"/>
</dbReference>
<keyword evidence="5 9" id="KW-0418">Kinase</keyword>
<comment type="cofactor">
    <cofactor evidence="9">
        <name>Mg(2+)</name>
        <dbReference type="ChEBI" id="CHEBI:18420"/>
    </cofactor>
    <text evidence="9">Binds 1 Mg(2+) ion per monomer.</text>
</comment>
<keyword evidence="7 9" id="KW-0460">Magnesium</keyword>
<dbReference type="PANTHER" id="PTHR10256:SF0">
    <property type="entry name" value="INACTIVE SELENIDE, WATER DIKINASE-LIKE PROTEIN-RELATED"/>
    <property type="match status" value="1"/>
</dbReference>
<evidence type="ECO:0000256" key="3">
    <source>
        <dbReference type="ARBA" id="ARBA00022723"/>
    </source>
</evidence>
<dbReference type="InterPro" id="IPR023061">
    <property type="entry name" value="SelD_I"/>
</dbReference>
<feature type="binding site" evidence="9">
    <location>
        <position position="55"/>
    </location>
    <ligand>
        <name>Mg(2+)</name>
        <dbReference type="ChEBI" id="CHEBI:18420"/>
    </ligand>
</feature>
<feature type="active site" evidence="9">
    <location>
        <position position="20"/>
    </location>
</feature>
<dbReference type="InterPro" id="IPR016188">
    <property type="entry name" value="PurM-like_N"/>
</dbReference>
<dbReference type="PANTHER" id="PTHR10256">
    <property type="entry name" value="SELENIDE, WATER DIKINASE"/>
    <property type="match status" value="1"/>
</dbReference>
<dbReference type="FunFam" id="3.30.1330.10:FF:000003">
    <property type="entry name" value="Selenide, water dikinase"/>
    <property type="match status" value="1"/>
</dbReference>
<feature type="binding site" evidence="9">
    <location>
        <position position="231"/>
    </location>
    <ligand>
        <name>Mg(2+)</name>
        <dbReference type="ChEBI" id="CHEBI:18420"/>
    </ligand>
</feature>
<proteinExistence type="inferred from homology"/>
<dbReference type="InterPro" id="IPR036921">
    <property type="entry name" value="PurM-like_N_sf"/>
</dbReference>
<evidence type="ECO:0000256" key="8">
    <source>
        <dbReference type="ARBA" id="ARBA00023266"/>
    </source>
</evidence>
<dbReference type="OrthoDB" id="9767928at2"/>
<dbReference type="FunFam" id="3.90.650.10:FF:000004">
    <property type="entry name" value="Selenide, water dikinase"/>
    <property type="match status" value="1"/>
</dbReference>
<dbReference type="STRING" id="555778.Hneap_2397"/>
<evidence type="ECO:0000256" key="2">
    <source>
        <dbReference type="ARBA" id="ARBA00022679"/>
    </source>
</evidence>
<dbReference type="SUPFAM" id="SSF56042">
    <property type="entry name" value="PurM C-terminal domain-like"/>
    <property type="match status" value="1"/>
</dbReference>
<dbReference type="RefSeq" id="WP_012825237.1">
    <property type="nucleotide sequence ID" value="NC_013422.1"/>
</dbReference>
<dbReference type="GO" id="GO:0005524">
    <property type="term" value="F:ATP binding"/>
    <property type="evidence" value="ECO:0007669"/>
    <property type="project" value="UniProtKB-UniRule"/>
</dbReference>
<evidence type="ECO:0000256" key="7">
    <source>
        <dbReference type="ARBA" id="ARBA00022842"/>
    </source>
</evidence>
<evidence type="ECO:0000256" key="1">
    <source>
        <dbReference type="ARBA" id="ARBA00008026"/>
    </source>
</evidence>
<feature type="domain" description="PurM-like N-terminal" evidence="10">
    <location>
        <begin position="54"/>
        <end position="161"/>
    </location>
</feature>
<sequence length="353" mass="37720">MQYTSKEPVRLTQYSHGAGCGCKISPALLDEILKTSNIEKAHFSQLIVGNDSKDDAAVMDLGDGTGIISTTDFFMPIVDDPFTFGRIAATNAISDIYAMGGKPLMAIAIFGWPIDKLSAEVASAVIDGGKQACHDAGIPLAGGHSIDAPEPIFGLAVTGRVALDHLKRNDQAQVGDYLFLTKPLGIGILTTAQKSGVLRDEDRDTAPDLMCQLNQIGYELGHISEVHAMTDVTGFGLGGHLLELCQGSGTAAVIDLARIPKIRNIDRYLREKQIPGGTHRNFASYGKHLDDMTDEEKAIVCDPQTSGGLLISVAQTAVEQVRELLKAKGKHAEPIGRIIAAEPNEKTVRFGAF</sequence>
<evidence type="ECO:0000256" key="5">
    <source>
        <dbReference type="ARBA" id="ARBA00022777"/>
    </source>
</evidence>
<dbReference type="EC" id="2.7.9.3" evidence="9"/>
<dbReference type="PROSITE" id="PS51257">
    <property type="entry name" value="PROKAR_LIPOPROTEIN"/>
    <property type="match status" value="1"/>
</dbReference>
<dbReference type="GO" id="GO:0005737">
    <property type="term" value="C:cytoplasm"/>
    <property type="evidence" value="ECO:0007669"/>
    <property type="project" value="TreeGrafter"/>
</dbReference>
<dbReference type="InterPro" id="IPR036676">
    <property type="entry name" value="PurM-like_C_sf"/>
</dbReference>
<dbReference type="KEGG" id="hna:Hneap_2397"/>
<dbReference type="Gene3D" id="3.90.650.10">
    <property type="entry name" value="PurM-like C-terminal domain"/>
    <property type="match status" value="1"/>
</dbReference>
<evidence type="ECO:0000259" key="11">
    <source>
        <dbReference type="Pfam" id="PF02769"/>
    </source>
</evidence>
<dbReference type="Pfam" id="PF00586">
    <property type="entry name" value="AIRS"/>
    <property type="match status" value="1"/>
</dbReference>
<dbReference type="PIRSF" id="PIRSF036407">
    <property type="entry name" value="Selenphspht_syn"/>
    <property type="match status" value="1"/>
</dbReference>
<dbReference type="NCBIfam" id="NF002098">
    <property type="entry name" value="PRK00943.1"/>
    <property type="match status" value="1"/>
</dbReference>
<dbReference type="HAMAP" id="MF_00625">
    <property type="entry name" value="SelD"/>
    <property type="match status" value="1"/>
</dbReference>
<feature type="binding site" description="in other chain" evidence="9">
    <location>
        <position position="72"/>
    </location>
    <ligand>
        <name>ATP</name>
        <dbReference type="ChEBI" id="CHEBI:30616"/>
        <note>ligand shared between dimeric partners</note>
    </ligand>
</feature>
<gene>
    <name evidence="9" type="primary">selD</name>
    <name evidence="12" type="ordered locus">Hneap_2397</name>
</gene>
<dbReference type="Pfam" id="PF02769">
    <property type="entry name" value="AIRS_C"/>
    <property type="match status" value="1"/>
</dbReference>
<keyword evidence="8 9" id="KW-0711">Selenium</keyword>
<feature type="binding site" description="in other chain" evidence="9">
    <location>
        <begin position="52"/>
        <end position="54"/>
    </location>
    <ligand>
        <name>ATP</name>
        <dbReference type="ChEBI" id="CHEBI:30616"/>
        <note>ligand shared between dimeric partners</note>
    </ligand>
</feature>
<dbReference type="Gene3D" id="3.30.1330.10">
    <property type="entry name" value="PurM-like, N-terminal domain"/>
    <property type="match status" value="1"/>
</dbReference>
<reference evidence="12 13" key="1">
    <citation type="submission" date="2009-10" db="EMBL/GenBank/DDBJ databases">
        <title>Complete sequence of Halothiobacillus neapolitanus c2.</title>
        <authorList>
            <consortium name="US DOE Joint Genome Institute"/>
            <person name="Lucas S."/>
            <person name="Copeland A."/>
            <person name="Lapidus A."/>
            <person name="Glavina del Rio T."/>
            <person name="Tice H."/>
            <person name="Bruce D."/>
            <person name="Goodwin L."/>
            <person name="Pitluck S."/>
            <person name="Davenport K."/>
            <person name="Brettin T."/>
            <person name="Detter J.C."/>
            <person name="Han C."/>
            <person name="Tapia R."/>
            <person name="Larimer F."/>
            <person name="Land M."/>
            <person name="Hauser L."/>
            <person name="Kyrpides N."/>
            <person name="Mikhailova N."/>
            <person name="Kerfeld C."/>
            <person name="Cannon G."/>
            <person name="Heinhort S."/>
        </authorList>
    </citation>
    <scope>NUCLEOTIDE SEQUENCE [LARGE SCALE GENOMIC DNA]</scope>
    <source>
        <strain evidence="13">ATCC 23641 / c2</strain>
    </source>
</reference>
<dbReference type="InterPro" id="IPR004536">
    <property type="entry name" value="SPS/SelD"/>
</dbReference>
<feature type="binding site" evidence="9">
    <location>
        <position position="95"/>
    </location>
    <ligand>
        <name>Mg(2+)</name>
        <dbReference type="ChEBI" id="CHEBI:18420"/>
    </ligand>
</feature>
<feature type="binding site" description="in other chain" evidence="9">
    <location>
        <position position="23"/>
    </location>
    <ligand>
        <name>ATP</name>
        <dbReference type="ChEBI" id="CHEBI:30616"/>
        <note>ligand shared between dimeric partners</note>
    </ligand>
</feature>
<dbReference type="AlphaFoldDB" id="D0KXL8"/>
<keyword evidence="2 9" id="KW-0808">Transferase</keyword>
<evidence type="ECO:0000313" key="13">
    <source>
        <dbReference type="Proteomes" id="UP000009102"/>
    </source>
</evidence>
<protein>
    <recommendedName>
        <fullName evidence="9">Selenide, water dikinase</fullName>
        <ecNumber evidence="9">2.7.9.3</ecNumber>
    </recommendedName>
    <alternativeName>
        <fullName evidence="9">Selenium donor protein</fullName>
    </alternativeName>
    <alternativeName>
        <fullName evidence="9">Selenophosphate synthase</fullName>
    </alternativeName>
</protein>
<comment type="subunit">
    <text evidence="9">Homodimer.</text>
</comment>
<feature type="binding site" evidence="9">
    <location>
        <begin position="143"/>
        <end position="145"/>
    </location>
    <ligand>
        <name>ATP</name>
        <dbReference type="ChEBI" id="CHEBI:30616"/>
        <note>ligand shared between dimeric partners</note>
    </ligand>
</feature>
<dbReference type="EMBL" id="CP001801">
    <property type="protein sequence ID" value="ACX97206.1"/>
    <property type="molecule type" value="Genomic_DNA"/>
</dbReference>
<dbReference type="InterPro" id="IPR010918">
    <property type="entry name" value="PurM-like_C_dom"/>
</dbReference>
<comment type="function">
    <text evidence="9">Synthesizes selenophosphate from selenide and ATP.</text>
</comment>
<dbReference type="GO" id="GO:0016260">
    <property type="term" value="P:selenocysteine biosynthetic process"/>
    <property type="evidence" value="ECO:0007669"/>
    <property type="project" value="InterPro"/>
</dbReference>
<accession>D0KXL8</accession>
<feature type="domain" description="PurM-like C-terminal" evidence="11">
    <location>
        <begin position="173"/>
        <end position="341"/>
    </location>
</feature>
<comment type="catalytic activity">
    <reaction evidence="9">
        <text>hydrogenselenide + ATP + H2O = selenophosphate + AMP + phosphate + 2 H(+)</text>
        <dbReference type="Rhea" id="RHEA:18737"/>
        <dbReference type="ChEBI" id="CHEBI:15377"/>
        <dbReference type="ChEBI" id="CHEBI:15378"/>
        <dbReference type="ChEBI" id="CHEBI:16144"/>
        <dbReference type="ChEBI" id="CHEBI:29317"/>
        <dbReference type="ChEBI" id="CHEBI:30616"/>
        <dbReference type="ChEBI" id="CHEBI:43474"/>
        <dbReference type="ChEBI" id="CHEBI:456215"/>
        <dbReference type="EC" id="2.7.9.3"/>
    </reaction>
</comment>
<feature type="binding site" description="in other chain" evidence="9">
    <location>
        <position position="95"/>
    </location>
    <ligand>
        <name>ATP</name>
        <dbReference type="ChEBI" id="CHEBI:30616"/>
        <note>ligand shared between dimeric partners</note>
    </ligand>
</feature>